<feature type="transmembrane region" description="Helical" evidence="8">
    <location>
        <begin position="129"/>
        <end position="149"/>
    </location>
</feature>
<comment type="subcellular location">
    <subcellularLocation>
        <location evidence="1">Cell membrane</location>
        <topology evidence="1">Multi-pass membrane protein</topology>
    </subcellularLocation>
</comment>
<evidence type="ECO:0000313" key="9">
    <source>
        <dbReference type="EMBL" id="CAG9853686.1"/>
    </source>
</evidence>
<keyword evidence="7" id="KW-0675">Receptor</keyword>
<accession>A0A9N9TF77</accession>
<keyword evidence="6 8" id="KW-0472">Membrane</keyword>
<dbReference type="GO" id="GO:0005886">
    <property type="term" value="C:plasma membrane"/>
    <property type="evidence" value="ECO:0007669"/>
    <property type="project" value="UniProtKB-SubCell"/>
</dbReference>
<protein>
    <submittedName>
        <fullName evidence="9">Uncharacterized protein</fullName>
    </submittedName>
</protein>
<evidence type="ECO:0000256" key="1">
    <source>
        <dbReference type="ARBA" id="ARBA00004651"/>
    </source>
</evidence>
<evidence type="ECO:0000256" key="6">
    <source>
        <dbReference type="ARBA" id="ARBA00023136"/>
    </source>
</evidence>
<dbReference type="Proteomes" id="UP001153712">
    <property type="component" value="Chromosome 1"/>
</dbReference>
<sequence>MKFYFMSSFGAVLRYFEYSFWKGLVCEFINLQMAFIWNFADVLIMLMGWALKFRLHQVTIRVKSLKDSDLPNIIKWKTLRKDYLRVAALCESTNQKLSSLVLVSFSVNLYFVLKQIFRSLTKIKDSIELAYIYISFVLLVMRISLVIIFGSGVYDEWRDICFFLQSVKSSAFSPEVERFVKNASTYELALTGKNFFSIRRSLILQVSFVQGDLSVF</sequence>
<feature type="transmembrane region" description="Helical" evidence="8">
    <location>
        <begin position="28"/>
        <end position="51"/>
    </location>
</feature>
<dbReference type="GO" id="GO:0008527">
    <property type="term" value="F:taste receptor activity"/>
    <property type="evidence" value="ECO:0007669"/>
    <property type="project" value="InterPro"/>
</dbReference>
<keyword evidence="3" id="KW-1003">Cell membrane</keyword>
<evidence type="ECO:0000256" key="8">
    <source>
        <dbReference type="SAM" id="Phobius"/>
    </source>
</evidence>
<gene>
    <name evidence="9" type="ORF">PHYEVI_LOCUS158</name>
</gene>
<proteinExistence type="inferred from homology"/>
<name>A0A9N9TF77_PHYSR</name>
<dbReference type="PANTHER" id="PTHR21421:SF29">
    <property type="entry name" value="GUSTATORY RECEPTOR 5A FOR TREHALOSE-RELATED"/>
    <property type="match status" value="1"/>
</dbReference>
<dbReference type="Pfam" id="PF06151">
    <property type="entry name" value="Trehalose_recp"/>
    <property type="match status" value="1"/>
</dbReference>
<evidence type="ECO:0000256" key="2">
    <source>
        <dbReference type="ARBA" id="ARBA00005327"/>
    </source>
</evidence>
<keyword evidence="5 8" id="KW-1133">Transmembrane helix</keyword>
<organism evidence="9 10">
    <name type="scientific">Phyllotreta striolata</name>
    <name type="common">Striped flea beetle</name>
    <name type="synonym">Crioceris striolata</name>
    <dbReference type="NCBI Taxonomy" id="444603"/>
    <lineage>
        <taxon>Eukaryota</taxon>
        <taxon>Metazoa</taxon>
        <taxon>Ecdysozoa</taxon>
        <taxon>Arthropoda</taxon>
        <taxon>Hexapoda</taxon>
        <taxon>Insecta</taxon>
        <taxon>Pterygota</taxon>
        <taxon>Neoptera</taxon>
        <taxon>Endopterygota</taxon>
        <taxon>Coleoptera</taxon>
        <taxon>Polyphaga</taxon>
        <taxon>Cucujiformia</taxon>
        <taxon>Chrysomeloidea</taxon>
        <taxon>Chrysomelidae</taxon>
        <taxon>Galerucinae</taxon>
        <taxon>Alticini</taxon>
        <taxon>Phyllotreta</taxon>
    </lineage>
</organism>
<evidence type="ECO:0000256" key="3">
    <source>
        <dbReference type="ARBA" id="ARBA00022475"/>
    </source>
</evidence>
<dbReference type="GO" id="GO:0050916">
    <property type="term" value="P:sensory perception of sweet taste"/>
    <property type="evidence" value="ECO:0007669"/>
    <property type="project" value="UniProtKB-ARBA"/>
</dbReference>
<dbReference type="OrthoDB" id="5800391at2759"/>
<evidence type="ECO:0000256" key="7">
    <source>
        <dbReference type="ARBA" id="ARBA00023170"/>
    </source>
</evidence>
<evidence type="ECO:0000256" key="4">
    <source>
        <dbReference type="ARBA" id="ARBA00022692"/>
    </source>
</evidence>
<dbReference type="EMBL" id="OU900094">
    <property type="protein sequence ID" value="CAG9853686.1"/>
    <property type="molecule type" value="Genomic_DNA"/>
</dbReference>
<dbReference type="InterPro" id="IPR009318">
    <property type="entry name" value="Gustatory_rcpt"/>
</dbReference>
<evidence type="ECO:0000256" key="5">
    <source>
        <dbReference type="ARBA" id="ARBA00022989"/>
    </source>
</evidence>
<keyword evidence="4 8" id="KW-0812">Transmembrane</keyword>
<reference evidence="9" key="1">
    <citation type="submission" date="2022-01" db="EMBL/GenBank/DDBJ databases">
        <authorList>
            <person name="King R."/>
        </authorList>
    </citation>
    <scope>NUCLEOTIDE SEQUENCE</scope>
</reference>
<dbReference type="PANTHER" id="PTHR21421">
    <property type="entry name" value="GUSTATORY RECEPTOR"/>
    <property type="match status" value="1"/>
</dbReference>
<dbReference type="AlphaFoldDB" id="A0A9N9TF77"/>
<comment type="similarity">
    <text evidence="2">Belongs to the insect chemoreceptor superfamily. Gustatory receptor (GR) family. Gr5a subfamily.</text>
</comment>
<evidence type="ECO:0000313" key="10">
    <source>
        <dbReference type="Proteomes" id="UP001153712"/>
    </source>
</evidence>
<keyword evidence="10" id="KW-1185">Reference proteome</keyword>